<comment type="similarity">
    <text evidence="1">Belongs to the AAA ATPase family.</text>
</comment>
<feature type="region of interest" description="Disordered" evidence="2">
    <location>
        <begin position="1"/>
        <end position="82"/>
    </location>
</feature>
<dbReference type="SMART" id="SM00382">
    <property type="entry name" value="AAA"/>
    <property type="match status" value="1"/>
</dbReference>
<evidence type="ECO:0000256" key="1">
    <source>
        <dbReference type="RuleBase" id="RU003651"/>
    </source>
</evidence>
<dbReference type="Proteomes" id="UP000834106">
    <property type="component" value="Chromosome 20"/>
</dbReference>
<feature type="domain" description="AAA+ ATPase" evidence="3">
    <location>
        <begin position="194"/>
        <end position="355"/>
    </location>
</feature>
<dbReference type="PROSITE" id="PS00674">
    <property type="entry name" value="AAA"/>
    <property type="match status" value="1"/>
</dbReference>
<evidence type="ECO:0000259" key="3">
    <source>
        <dbReference type="SMART" id="SM00382"/>
    </source>
</evidence>
<dbReference type="GO" id="GO:0005524">
    <property type="term" value="F:ATP binding"/>
    <property type="evidence" value="ECO:0007669"/>
    <property type="project" value="UniProtKB-KW"/>
</dbReference>
<dbReference type="Pfam" id="PF00004">
    <property type="entry name" value="AAA"/>
    <property type="match status" value="1"/>
</dbReference>
<dbReference type="SUPFAM" id="SSF52540">
    <property type="entry name" value="P-loop containing nucleoside triphosphate hydrolases"/>
    <property type="match status" value="1"/>
</dbReference>
<evidence type="ECO:0000313" key="4">
    <source>
        <dbReference type="EMBL" id="CAI9783724.1"/>
    </source>
</evidence>
<keyword evidence="5" id="KW-1185">Reference proteome</keyword>
<dbReference type="InterPro" id="IPR055278">
    <property type="entry name" value="CDC48c"/>
</dbReference>
<dbReference type="AlphaFoldDB" id="A0AAD2AA26"/>
<evidence type="ECO:0000256" key="2">
    <source>
        <dbReference type="SAM" id="MobiDB-lite"/>
    </source>
</evidence>
<organism evidence="4 5">
    <name type="scientific">Fraxinus pennsylvanica</name>
    <dbReference type="NCBI Taxonomy" id="56036"/>
    <lineage>
        <taxon>Eukaryota</taxon>
        <taxon>Viridiplantae</taxon>
        <taxon>Streptophyta</taxon>
        <taxon>Embryophyta</taxon>
        <taxon>Tracheophyta</taxon>
        <taxon>Spermatophyta</taxon>
        <taxon>Magnoliopsida</taxon>
        <taxon>eudicotyledons</taxon>
        <taxon>Gunneridae</taxon>
        <taxon>Pentapetalae</taxon>
        <taxon>asterids</taxon>
        <taxon>lamiids</taxon>
        <taxon>Lamiales</taxon>
        <taxon>Oleaceae</taxon>
        <taxon>Oleeae</taxon>
        <taxon>Fraxinus</taxon>
    </lineage>
</organism>
<reference evidence="4" key="1">
    <citation type="submission" date="2023-05" db="EMBL/GenBank/DDBJ databases">
        <authorList>
            <person name="Huff M."/>
        </authorList>
    </citation>
    <scope>NUCLEOTIDE SEQUENCE</scope>
</reference>
<feature type="compositionally biased region" description="Basic and acidic residues" evidence="2">
    <location>
        <begin position="11"/>
        <end position="26"/>
    </location>
</feature>
<sequence length="438" mass="49099">MIPSRRKRPKKVEEDEEKTRLIEKLQNKMRAGRINDDFENDIDSSSSMASAASTSTSESESNNSSEEDNSAEDTIYEDKSEPKFDLIKSMLRDNYNEKSKKMGKEGKNKEVVEMEVVTNEENELNLMNERPKTGGNGLSFVNNKSNDIRDNNSNGPLFKDWGEGGMSEVLEELENEVIVPIYHPHVPQSLRVEPMLGILLHGPPGCGKTNLAPVRPVLPFIRYVLLNWCLEFQLAEILYLLNVSSTSEENIRDLFTKAHRTAPSIVFIDEIDAIATKREILNRVMEQLIVIQLMSCIDESSRIVKPISRSRTAESSDCRLRYVFVIGATNRPDAIDPALRRPGRFDREIYIGVPDKSAKVDILSVLARNLKVEGAFDLLKIAKSTLGFVGDDLVALTKKAGNLAMNRIIGQRKAEVCTKHVKGSLLKDGGNNLGHQKK</sequence>
<dbReference type="PANTHER" id="PTHR48470">
    <property type="entry name" value="CELL DIVISION CONTROL PROTEIN 48 C ISOFORM 1"/>
    <property type="match status" value="1"/>
</dbReference>
<dbReference type="PANTHER" id="PTHR48470:SF1">
    <property type="entry name" value="CELL DIVISION CONTROL PROTEIN 48 C ISOFORM 1"/>
    <property type="match status" value="1"/>
</dbReference>
<dbReference type="InterPro" id="IPR003959">
    <property type="entry name" value="ATPase_AAA_core"/>
</dbReference>
<dbReference type="Gene3D" id="3.40.50.300">
    <property type="entry name" value="P-loop containing nucleotide triphosphate hydrolases"/>
    <property type="match status" value="1"/>
</dbReference>
<feature type="compositionally biased region" description="Basic residues" evidence="2">
    <location>
        <begin position="1"/>
        <end position="10"/>
    </location>
</feature>
<dbReference type="EMBL" id="OU503055">
    <property type="protein sequence ID" value="CAI9783724.1"/>
    <property type="molecule type" value="Genomic_DNA"/>
</dbReference>
<dbReference type="Gene3D" id="1.10.8.60">
    <property type="match status" value="1"/>
</dbReference>
<name>A0AAD2AA26_9LAMI</name>
<feature type="compositionally biased region" description="Low complexity" evidence="2">
    <location>
        <begin position="43"/>
        <end position="64"/>
    </location>
</feature>
<evidence type="ECO:0000313" key="5">
    <source>
        <dbReference type="Proteomes" id="UP000834106"/>
    </source>
</evidence>
<dbReference type="InterPro" id="IPR027417">
    <property type="entry name" value="P-loop_NTPase"/>
</dbReference>
<dbReference type="InterPro" id="IPR003960">
    <property type="entry name" value="ATPase_AAA_CS"/>
</dbReference>
<proteinExistence type="inferred from homology"/>
<accession>A0AAD2AA26</accession>
<dbReference type="InterPro" id="IPR003593">
    <property type="entry name" value="AAA+_ATPase"/>
</dbReference>
<dbReference type="GO" id="GO:0016887">
    <property type="term" value="F:ATP hydrolysis activity"/>
    <property type="evidence" value="ECO:0007669"/>
    <property type="project" value="InterPro"/>
</dbReference>
<gene>
    <name evidence="4" type="ORF">FPE_LOCUS30869</name>
</gene>
<feature type="compositionally biased region" description="Acidic residues" evidence="2">
    <location>
        <begin position="65"/>
        <end position="75"/>
    </location>
</feature>
<keyword evidence="1" id="KW-0067">ATP-binding</keyword>
<keyword evidence="1" id="KW-0547">Nucleotide-binding</keyword>
<protein>
    <recommendedName>
        <fullName evidence="3">AAA+ ATPase domain-containing protein</fullName>
    </recommendedName>
</protein>